<sequence>MAPTKQKALVIDKKQGKMALTTVDVPKPGPNDVLIRIQSVGLNPLDWKIHKLGIYRETYPAVLGSDIAGDIVEVGEAVTNVKVGDRVFTQGAHTNEGAGFQQYAVEKSDIIGKLPDNWNYDDAATLNVSFVAAYLGLFNKSPNGHGLPNPLAGAQGQCAGQSIVILGGSGSVGQYAIQLARIAGFTTIITTASPKYTDYLKSLGATHIVDRTLPTESLALEIFKINGGQASNCILDGISSAETQQMGYDILAPGGYLVIVSADLIKTKVEGKAVGRVQGFVHLDFNYDATTTLYNNFTPLLETGAIKPVKVEVVPNGLEGVLVGLERLEKNQVSGQKLVVRPPETP</sequence>
<dbReference type="InterPro" id="IPR013154">
    <property type="entry name" value="ADH-like_N"/>
</dbReference>
<dbReference type="CDD" id="cd08249">
    <property type="entry name" value="enoyl_reductase_like"/>
    <property type="match status" value="1"/>
</dbReference>
<dbReference type="SUPFAM" id="SSF51735">
    <property type="entry name" value="NAD(P)-binding Rossmann-fold domains"/>
    <property type="match status" value="1"/>
</dbReference>
<dbReference type="Pfam" id="PF00107">
    <property type="entry name" value="ADH_zinc_N"/>
    <property type="match status" value="1"/>
</dbReference>
<dbReference type="HOGENOM" id="CLU_026673_16_5_1"/>
<name>A0A0C2TI45_AMAMK</name>
<dbReference type="Gene3D" id="3.40.50.720">
    <property type="entry name" value="NAD(P)-binding Rossmann-like Domain"/>
    <property type="match status" value="1"/>
</dbReference>
<feature type="domain" description="Enoyl reductase (ER)" evidence="1">
    <location>
        <begin position="16"/>
        <end position="340"/>
    </location>
</feature>
<accession>A0A0C2TI45</accession>
<dbReference type="PANTHER" id="PTHR45348:SF2">
    <property type="entry name" value="ZINC-TYPE ALCOHOL DEHYDROGENASE-LIKE PROTEIN C2E1P3.01"/>
    <property type="match status" value="1"/>
</dbReference>
<dbReference type="SUPFAM" id="SSF50129">
    <property type="entry name" value="GroES-like"/>
    <property type="match status" value="1"/>
</dbReference>
<dbReference type="GO" id="GO:0016651">
    <property type="term" value="F:oxidoreductase activity, acting on NAD(P)H"/>
    <property type="evidence" value="ECO:0007669"/>
    <property type="project" value="InterPro"/>
</dbReference>
<dbReference type="EMBL" id="KN818235">
    <property type="protein sequence ID" value="KIL66629.1"/>
    <property type="molecule type" value="Genomic_DNA"/>
</dbReference>
<organism evidence="2 3">
    <name type="scientific">Amanita muscaria (strain Koide BX008)</name>
    <dbReference type="NCBI Taxonomy" id="946122"/>
    <lineage>
        <taxon>Eukaryota</taxon>
        <taxon>Fungi</taxon>
        <taxon>Dikarya</taxon>
        <taxon>Basidiomycota</taxon>
        <taxon>Agaricomycotina</taxon>
        <taxon>Agaricomycetes</taxon>
        <taxon>Agaricomycetidae</taxon>
        <taxon>Agaricales</taxon>
        <taxon>Pluteineae</taxon>
        <taxon>Amanitaceae</taxon>
        <taxon>Amanita</taxon>
    </lineage>
</organism>
<dbReference type="STRING" id="946122.A0A0C2TI45"/>
<protein>
    <recommendedName>
        <fullName evidence="1">Enoyl reductase (ER) domain-containing protein</fullName>
    </recommendedName>
</protein>
<dbReference type="Gene3D" id="3.90.180.10">
    <property type="entry name" value="Medium-chain alcohol dehydrogenases, catalytic domain"/>
    <property type="match status" value="1"/>
</dbReference>
<proteinExistence type="predicted"/>
<dbReference type="FunCoup" id="A0A0C2TI45">
    <property type="interactions" value="9"/>
</dbReference>
<dbReference type="InterPro" id="IPR036291">
    <property type="entry name" value="NAD(P)-bd_dom_sf"/>
</dbReference>
<dbReference type="AlphaFoldDB" id="A0A0C2TI45"/>
<dbReference type="InParanoid" id="A0A0C2TI45"/>
<dbReference type="SMART" id="SM00829">
    <property type="entry name" value="PKS_ER"/>
    <property type="match status" value="1"/>
</dbReference>
<dbReference type="Proteomes" id="UP000054549">
    <property type="component" value="Unassembled WGS sequence"/>
</dbReference>
<keyword evidence="3" id="KW-1185">Reference proteome</keyword>
<dbReference type="OrthoDB" id="3233595at2759"/>
<reference evidence="2 3" key="1">
    <citation type="submission" date="2014-04" db="EMBL/GenBank/DDBJ databases">
        <title>Evolutionary Origins and Diversification of the Mycorrhizal Mutualists.</title>
        <authorList>
            <consortium name="DOE Joint Genome Institute"/>
            <consortium name="Mycorrhizal Genomics Consortium"/>
            <person name="Kohler A."/>
            <person name="Kuo A."/>
            <person name="Nagy L.G."/>
            <person name="Floudas D."/>
            <person name="Copeland A."/>
            <person name="Barry K.W."/>
            <person name="Cichocki N."/>
            <person name="Veneault-Fourrey C."/>
            <person name="LaButti K."/>
            <person name="Lindquist E.A."/>
            <person name="Lipzen A."/>
            <person name="Lundell T."/>
            <person name="Morin E."/>
            <person name="Murat C."/>
            <person name="Riley R."/>
            <person name="Ohm R."/>
            <person name="Sun H."/>
            <person name="Tunlid A."/>
            <person name="Henrissat B."/>
            <person name="Grigoriev I.V."/>
            <person name="Hibbett D.S."/>
            <person name="Martin F."/>
        </authorList>
    </citation>
    <scope>NUCLEOTIDE SEQUENCE [LARGE SCALE GENOMIC DNA]</scope>
    <source>
        <strain evidence="2 3">Koide BX008</strain>
    </source>
</reference>
<dbReference type="InterPro" id="IPR047122">
    <property type="entry name" value="Trans-enoyl_RdTase-like"/>
</dbReference>
<evidence type="ECO:0000259" key="1">
    <source>
        <dbReference type="SMART" id="SM00829"/>
    </source>
</evidence>
<dbReference type="InterPro" id="IPR020843">
    <property type="entry name" value="ER"/>
</dbReference>
<dbReference type="Pfam" id="PF08240">
    <property type="entry name" value="ADH_N"/>
    <property type="match status" value="1"/>
</dbReference>
<dbReference type="PANTHER" id="PTHR45348">
    <property type="entry name" value="HYPOTHETICAL OXIDOREDUCTASE (EUROFUNG)"/>
    <property type="match status" value="1"/>
</dbReference>
<evidence type="ECO:0000313" key="3">
    <source>
        <dbReference type="Proteomes" id="UP000054549"/>
    </source>
</evidence>
<dbReference type="InterPro" id="IPR013149">
    <property type="entry name" value="ADH-like_C"/>
</dbReference>
<evidence type="ECO:0000313" key="2">
    <source>
        <dbReference type="EMBL" id="KIL66629.1"/>
    </source>
</evidence>
<dbReference type="InterPro" id="IPR011032">
    <property type="entry name" value="GroES-like_sf"/>
</dbReference>
<gene>
    <name evidence="2" type="ORF">M378DRAFT_75060</name>
</gene>